<organism evidence="1 2">
    <name type="scientific">Striga asiatica</name>
    <name type="common">Asiatic witchweed</name>
    <name type="synonym">Buchnera asiatica</name>
    <dbReference type="NCBI Taxonomy" id="4170"/>
    <lineage>
        <taxon>Eukaryota</taxon>
        <taxon>Viridiplantae</taxon>
        <taxon>Streptophyta</taxon>
        <taxon>Embryophyta</taxon>
        <taxon>Tracheophyta</taxon>
        <taxon>Spermatophyta</taxon>
        <taxon>Magnoliopsida</taxon>
        <taxon>eudicotyledons</taxon>
        <taxon>Gunneridae</taxon>
        <taxon>Pentapetalae</taxon>
        <taxon>asterids</taxon>
        <taxon>lamiids</taxon>
        <taxon>Lamiales</taxon>
        <taxon>Orobanchaceae</taxon>
        <taxon>Buchnereae</taxon>
        <taxon>Striga</taxon>
    </lineage>
</organism>
<accession>A0A5A7P247</accession>
<evidence type="ECO:0000313" key="1">
    <source>
        <dbReference type="EMBL" id="GER26799.1"/>
    </source>
</evidence>
<name>A0A5A7P247_STRAF</name>
<evidence type="ECO:0000313" key="2">
    <source>
        <dbReference type="Proteomes" id="UP000325081"/>
    </source>
</evidence>
<gene>
    <name evidence="1" type="ORF">STAS_02472</name>
</gene>
<dbReference type="Proteomes" id="UP000325081">
    <property type="component" value="Unassembled WGS sequence"/>
</dbReference>
<comment type="caution">
    <text evidence="1">The sequence shown here is derived from an EMBL/GenBank/DDBJ whole genome shotgun (WGS) entry which is preliminary data.</text>
</comment>
<dbReference type="AlphaFoldDB" id="A0A5A7P247"/>
<keyword evidence="2" id="KW-1185">Reference proteome</keyword>
<sequence>MERRHRLGACIVISGTSCSIIEAPVSFSTRAANFSPPPFSHRGISFAISKGPARNFDFRKIRKIERTQASAAARATKMDKKSPGKEMLEKWGKGDWLWPNLLSPPFSSDNPSNGLSDTANGYFSTSEFRIKASSLLLSRFGSPVPASFRDSTGPDNSAKAFSSAFSVAAASEGHSELLLISSALRDNSCEHKLSYEFKINTYSSHRTDRSFNIRRSTGWNLKMREGNNITSQLTNKEELSTEMNYRASANLPQTDYWSKDIKNRFQCLDFFGLRYFHAPMPPELDFAFPGPSPFPFSPGPRFTIRSLDNVPYIRTSIFLFPQTFLSGNCSGLISNE</sequence>
<dbReference type="PROSITE" id="PS51257">
    <property type="entry name" value="PROKAR_LIPOPROTEIN"/>
    <property type="match status" value="1"/>
</dbReference>
<dbReference type="EMBL" id="BKCP01001225">
    <property type="protein sequence ID" value="GER26799.1"/>
    <property type="molecule type" value="Genomic_DNA"/>
</dbReference>
<reference evidence="2" key="1">
    <citation type="journal article" date="2019" name="Curr. Biol.">
        <title>Genome Sequence of Striga asiatica Provides Insight into the Evolution of Plant Parasitism.</title>
        <authorList>
            <person name="Yoshida S."/>
            <person name="Kim S."/>
            <person name="Wafula E.K."/>
            <person name="Tanskanen J."/>
            <person name="Kim Y.M."/>
            <person name="Honaas L."/>
            <person name="Yang Z."/>
            <person name="Spallek T."/>
            <person name="Conn C.E."/>
            <person name="Ichihashi Y."/>
            <person name="Cheong K."/>
            <person name="Cui S."/>
            <person name="Der J.P."/>
            <person name="Gundlach H."/>
            <person name="Jiao Y."/>
            <person name="Hori C."/>
            <person name="Ishida J.K."/>
            <person name="Kasahara H."/>
            <person name="Kiba T."/>
            <person name="Kim M.S."/>
            <person name="Koo N."/>
            <person name="Laohavisit A."/>
            <person name="Lee Y.H."/>
            <person name="Lumba S."/>
            <person name="McCourt P."/>
            <person name="Mortimer J.C."/>
            <person name="Mutuku J.M."/>
            <person name="Nomura T."/>
            <person name="Sasaki-Sekimoto Y."/>
            <person name="Seto Y."/>
            <person name="Wang Y."/>
            <person name="Wakatake T."/>
            <person name="Sakakibara H."/>
            <person name="Demura T."/>
            <person name="Yamaguchi S."/>
            <person name="Yoneyama K."/>
            <person name="Manabe R.I."/>
            <person name="Nelson D.C."/>
            <person name="Schulman A.H."/>
            <person name="Timko M.P."/>
            <person name="dePamphilis C.W."/>
            <person name="Choi D."/>
            <person name="Shirasu K."/>
        </authorList>
    </citation>
    <scope>NUCLEOTIDE SEQUENCE [LARGE SCALE GENOMIC DNA]</scope>
    <source>
        <strain evidence="2">cv. UVA1</strain>
    </source>
</reference>
<protein>
    <submittedName>
        <fullName evidence="1">Anthranilate synthase</fullName>
    </submittedName>
</protein>
<proteinExistence type="predicted"/>